<evidence type="ECO:0000256" key="4">
    <source>
        <dbReference type="ARBA" id="ARBA00022792"/>
    </source>
</evidence>
<feature type="transmembrane region" description="Helical" evidence="8">
    <location>
        <begin position="12"/>
        <end position="31"/>
    </location>
</feature>
<dbReference type="STRING" id="3088.A0A383VLP2"/>
<evidence type="ECO:0000313" key="10">
    <source>
        <dbReference type="Proteomes" id="UP000256970"/>
    </source>
</evidence>
<dbReference type="InterPro" id="IPR020164">
    <property type="entry name" value="Cyt_c_Oxase_assmbl_COX16"/>
</dbReference>
<sequence>MMGSKPSWANSTFVRTSLPMFGFVVICWFGLSQLVDSKLRIRSSVRGYDKVEEYDPIERMKRLATGPAVSSLEQELKTMQHEVDISNFTYKPVPRTDDDAE</sequence>
<evidence type="ECO:0000256" key="2">
    <source>
        <dbReference type="ARBA" id="ARBA00008370"/>
    </source>
</evidence>
<evidence type="ECO:0000256" key="6">
    <source>
        <dbReference type="ARBA" id="ARBA00023128"/>
    </source>
</evidence>
<dbReference type="AlphaFoldDB" id="A0A383VLP2"/>
<keyword evidence="3 8" id="KW-0812">Transmembrane</keyword>
<accession>A0A383VLP2</accession>
<keyword evidence="4" id="KW-0999">Mitochondrion inner membrane</keyword>
<keyword evidence="6" id="KW-0496">Mitochondrion</keyword>
<keyword evidence="10" id="KW-1185">Reference proteome</keyword>
<evidence type="ECO:0000256" key="3">
    <source>
        <dbReference type="ARBA" id="ARBA00022692"/>
    </source>
</evidence>
<comment type="similarity">
    <text evidence="2">Belongs to the COX16 family.</text>
</comment>
<organism evidence="9 10">
    <name type="scientific">Tetradesmus obliquus</name>
    <name type="common">Green alga</name>
    <name type="synonym">Acutodesmus obliquus</name>
    <dbReference type="NCBI Taxonomy" id="3088"/>
    <lineage>
        <taxon>Eukaryota</taxon>
        <taxon>Viridiplantae</taxon>
        <taxon>Chlorophyta</taxon>
        <taxon>core chlorophytes</taxon>
        <taxon>Chlorophyceae</taxon>
        <taxon>CS clade</taxon>
        <taxon>Sphaeropleales</taxon>
        <taxon>Scenedesmaceae</taxon>
        <taxon>Tetradesmus</taxon>
    </lineage>
</organism>
<dbReference type="Proteomes" id="UP000256970">
    <property type="component" value="Unassembled WGS sequence"/>
</dbReference>
<evidence type="ECO:0000256" key="5">
    <source>
        <dbReference type="ARBA" id="ARBA00022989"/>
    </source>
</evidence>
<dbReference type="EMBL" id="FNXT01000665">
    <property type="protein sequence ID" value="SZX65843.1"/>
    <property type="molecule type" value="Genomic_DNA"/>
</dbReference>
<name>A0A383VLP2_TETOB</name>
<comment type="subcellular location">
    <subcellularLocation>
        <location evidence="1">Mitochondrion inner membrane</location>
        <topology evidence="1">Single-pass membrane protein</topology>
    </subcellularLocation>
</comment>
<evidence type="ECO:0000313" key="9">
    <source>
        <dbReference type="EMBL" id="SZX65843.1"/>
    </source>
</evidence>
<gene>
    <name evidence="9" type="ORF">BQ4739_LOCUS6307</name>
</gene>
<evidence type="ECO:0000256" key="1">
    <source>
        <dbReference type="ARBA" id="ARBA00004434"/>
    </source>
</evidence>
<evidence type="ECO:0000256" key="7">
    <source>
        <dbReference type="ARBA" id="ARBA00023136"/>
    </source>
</evidence>
<keyword evidence="7 8" id="KW-0472">Membrane</keyword>
<dbReference type="GO" id="GO:0005743">
    <property type="term" value="C:mitochondrial inner membrane"/>
    <property type="evidence" value="ECO:0007669"/>
    <property type="project" value="UniProtKB-SubCell"/>
</dbReference>
<dbReference type="Pfam" id="PF14138">
    <property type="entry name" value="COX16"/>
    <property type="match status" value="1"/>
</dbReference>
<protein>
    <submittedName>
        <fullName evidence="9">Uncharacterized protein</fullName>
    </submittedName>
</protein>
<keyword evidence="5 8" id="KW-1133">Transmembrane helix</keyword>
<proteinExistence type="inferred from homology"/>
<reference evidence="9 10" key="1">
    <citation type="submission" date="2016-10" db="EMBL/GenBank/DDBJ databases">
        <authorList>
            <person name="Cai Z."/>
        </authorList>
    </citation>
    <scope>NUCLEOTIDE SEQUENCE [LARGE SCALE GENOMIC DNA]</scope>
</reference>
<evidence type="ECO:0000256" key="8">
    <source>
        <dbReference type="SAM" id="Phobius"/>
    </source>
</evidence>